<dbReference type="GO" id="GO:0007051">
    <property type="term" value="P:spindle organization"/>
    <property type="evidence" value="ECO:0007669"/>
    <property type="project" value="InterPro"/>
</dbReference>
<evidence type="ECO:0000256" key="8">
    <source>
        <dbReference type="ARBA" id="ARBA00024919"/>
    </source>
</evidence>
<accession>A0A7K9VKV2</accession>
<keyword evidence="5" id="KW-0963">Cytoplasm</keyword>
<feature type="non-terminal residue" evidence="11">
    <location>
        <position position="1"/>
    </location>
</feature>
<keyword evidence="6" id="KW-0206">Cytoskeleton</keyword>
<dbReference type="PANTHER" id="PTHR16299">
    <property type="entry name" value="CENTROSOMAL PROTEIN KIZUNA"/>
    <property type="match status" value="1"/>
</dbReference>
<feature type="compositionally biased region" description="Polar residues" evidence="10">
    <location>
        <begin position="430"/>
        <end position="443"/>
    </location>
</feature>
<dbReference type="InterPro" id="IPR026742">
    <property type="entry name" value="Centrosomal_kizuma"/>
</dbReference>
<protein>
    <recommendedName>
        <fullName evidence="4">Centrosomal protein kizuna</fullName>
    </recommendedName>
    <alternativeName>
        <fullName evidence="9">Polo-like kinase 1 substrate 1</fullName>
    </alternativeName>
</protein>
<feature type="compositionally biased region" description="Basic and acidic residues" evidence="10">
    <location>
        <begin position="476"/>
        <end position="499"/>
    </location>
</feature>
<dbReference type="OrthoDB" id="8015657at2759"/>
<dbReference type="PANTHER" id="PTHR16299:SF2">
    <property type="entry name" value="CENTROSOMAL PROTEIN KIZUNA"/>
    <property type="match status" value="1"/>
</dbReference>
<gene>
    <name evidence="11" type="primary">Kiz</name>
    <name evidence="11" type="ORF">ANSSEM_R14822</name>
</gene>
<evidence type="ECO:0000256" key="9">
    <source>
        <dbReference type="ARBA" id="ARBA00031153"/>
    </source>
</evidence>
<comment type="function">
    <text evidence="8">Centrosomal protein required for establishing a robust mitotic centrosome architecture that can endure the forces that converge on the centrosomes during spindle formation. Required for stabilizing the expanded pericentriolar material around the centriole.</text>
</comment>
<feature type="region of interest" description="Disordered" evidence="10">
    <location>
        <begin position="315"/>
        <end position="365"/>
    </location>
</feature>
<dbReference type="EMBL" id="VXAA01006644">
    <property type="protein sequence ID" value="NXI73266.1"/>
    <property type="molecule type" value="Genomic_DNA"/>
</dbReference>
<evidence type="ECO:0000256" key="6">
    <source>
        <dbReference type="ARBA" id="ARBA00023212"/>
    </source>
</evidence>
<comment type="similarity">
    <text evidence="3">Belongs to the kizuna family.</text>
</comment>
<evidence type="ECO:0000256" key="1">
    <source>
        <dbReference type="ARBA" id="ARBA00004120"/>
    </source>
</evidence>
<evidence type="ECO:0000256" key="2">
    <source>
        <dbReference type="ARBA" id="ARBA00004300"/>
    </source>
</evidence>
<dbReference type="AlphaFoldDB" id="A0A7K9VKV2"/>
<evidence type="ECO:0000256" key="4">
    <source>
        <dbReference type="ARBA" id="ARBA00013872"/>
    </source>
</evidence>
<keyword evidence="7" id="KW-0966">Cell projection</keyword>
<evidence type="ECO:0000313" key="12">
    <source>
        <dbReference type="Proteomes" id="UP000567872"/>
    </source>
</evidence>
<evidence type="ECO:0000256" key="3">
    <source>
        <dbReference type="ARBA" id="ARBA00010767"/>
    </source>
</evidence>
<feature type="region of interest" description="Disordered" evidence="10">
    <location>
        <begin position="143"/>
        <end position="193"/>
    </location>
</feature>
<feature type="compositionally biased region" description="Polar residues" evidence="10">
    <location>
        <begin position="318"/>
        <end position="330"/>
    </location>
</feature>
<feature type="non-terminal residue" evidence="11">
    <location>
        <position position="499"/>
    </location>
</feature>
<dbReference type="GO" id="GO:0005813">
    <property type="term" value="C:centrosome"/>
    <property type="evidence" value="ECO:0007669"/>
    <property type="project" value="UniProtKB-SubCell"/>
</dbReference>
<dbReference type="Proteomes" id="UP000567872">
    <property type="component" value="Unassembled WGS sequence"/>
</dbReference>
<feature type="region of interest" description="Disordered" evidence="10">
    <location>
        <begin position="425"/>
        <end position="499"/>
    </location>
</feature>
<evidence type="ECO:0000256" key="10">
    <source>
        <dbReference type="SAM" id="MobiDB-lite"/>
    </source>
</evidence>
<comment type="caution">
    <text evidence="11">The sequence shown here is derived from an EMBL/GenBank/DDBJ whole genome shotgun (WGS) entry which is preliminary data.</text>
</comment>
<reference evidence="11 12" key="1">
    <citation type="submission" date="2019-09" db="EMBL/GenBank/DDBJ databases">
        <title>Bird 10,000 Genomes (B10K) Project - Family phase.</title>
        <authorList>
            <person name="Zhang G."/>
        </authorList>
    </citation>
    <scope>NUCLEOTIDE SEQUENCE [LARGE SCALE GENOMIC DNA]</scope>
    <source>
        <strain evidence="11">B10K-DU-001-57</strain>
        <tissue evidence="11">Muscle</tissue>
    </source>
</reference>
<evidence type="ECO:0000313" key="11">
    <source>
        <dbReference type="EMBL" id="NXI73266.1"/>
    </source>
</evidence>
<comment type="subcellular location">
    <subcellularLocation>
        <location evidence="1">Cytoplasm</location>
        <location evidence="1">Cytoskeleton</location>
        <location evidence="1">Cilium basal body</location>
    </subcellularLocation>
    <subcellularLocation>
        <location evidence="2">Cytoplasm</location>
        <location evidence="2">Cytoskeleton</location>
        <location evidence="2">Microtubule organizing center</location>
        <location evidence="2">Centrosome</location>
    </subcellularLocation>
</comment>
<organism evidence="11 12">
    <name type="scientific">Anseranas semipalmata</name>
    <name type="common">Magpie goose</name>
    <name type="synonym">Anas semipalmata</name>
    <dbReference type="NCBI Taxonomy" id="8851"/>
    <lineage>
        <taxon>Eukaryota</taxon>
        <taxon>Metazoa</taxon>
        <taxon>Chordata</taxon>
        <taxon>Craniata</taxon>
        <taxon>Vertebrata</taxon>
        <taxon>Euteleostomi</taxon>
        <taxon>Archelosauria</taxon>
        <taxon>Archosauria</taxon>
        <taxon>Dinosauria</taxon>
        <taxon>Saurischia</taxon>
        <taxon>Theropoda</taxon>
        <taxon>Coelurosauria</taxon>
        <taxon>Aves</taxon>
        <taxon>Neognathae</taxon>
        <taxon>Galloanserae</taxon>
        <taxon>Anseriformes</taxon>
        <taxon>Anseranatidae</taxon>
        <taxon>Anseranas</taxon>
    </lineage>
</organism>
<evidence type="ECO:0000256" key="7">
    <source>
        <dbReference type="ARBA" id="ARBA00023273"/>
    </source>
</evidence>
<feature type="compositionally biased region" description="Low complexity" evidence="10">
    <location>
        <begin position="349"/>
        <end position="365"/>
    </location>
</feature>
<keyword evidence="12" id="KW-1185">Reference proteome</keyword>
<evidence type="ECO:0000256" key="5">
    <source>
        <dbReference type="ARBA" id="ARBA00022490"/>
    </source>
</evidence>
<name>A0A7K9VKV2_ANSSE</name>
<feature type="region of interest" description="Disordered" evidence="10">
    <location>
        <begin position="218"/>
        <end position="264"/>
    </location>
</feature>
<sequence length="499" mass="53355">SETKRLELERELMEYKKSDTYLMKLKYMKLQKYLKEIDERQQRALLRNQTILKEFSRFEAHMKTSSSELIQKMEVWYGREIKSVLSLREGNLSAQGDKEEEHNKQVPWAARQAGMHTGTAVARGLYQPATAFMGCPTLAGWSKQQQAPQPAEPRSCGDEPDGCLARASGDTPCANRPDARDGKAGDPAGENMPVTSTVALADSSKCCSLTNLTEHKNPAECRSLSPDGVSVESRTADLESDTSAEEEVTHQHLAPSAEGYKQPIPVASVPEPYVSEEDQESISEPPACACTATPMAAESGARAGGAHPTEVSVLRLSSPGTAEEQPSGSSAADGVCGRAGSLQGGDLEAGGAAARQQLLQSPPDQPQALDALQASLSCHAPFLAELRLLLTAEEAAATFGNLQVLDEEAPGGQAPPLLREVLPEECGDRSSIQSNESSYSLPSIPNDGGEIKQAEHAPWLDGAGKQGCDIGNNSSKTKESQEMCSERSSSSERSGDLSR</sequence>
<proteinExistence type="inferred from homology"/>